<keyword evidence="4" id="KW-1185">Reference proteome</keyword>
<dbReference type="RefSeq" id="WP_386107953.1">
    <property type="nucleotide sequence ID" value="NZ_JBHTJR010000049.1"/>
</dbReference>
<protein>
    <submittedName>
        <fullName evidence="3">DUF11 domain-containing protein</fullName>
    </submittedName>
</protein>
<feature type="non-terminal residue" evidence="3">
    <location>
        <position position="1"/>
    </location>
</feature>
<evidence type="ECO:0000313" key="3">
    <source>
        <dbReference type="EMBL" id="MFD0993563.1"/>
    </source>
</evidence>
<dbReference type="Gene3D" id="2.60.40.3080">
    <property type="match status" value="1"/>
</dbReference>
<proteinExistence type="predicted"/>
<feature type="compositionally biased region" description="Acidic residues" evidence="1">
    <location>
        <begin position="46"/>
        <end position="55"/>
    </location>
</feature>
<feature type="non-terminal residue" evidence="3">
    <location>
        <position position="169"/>
    </location>
</feature>
<dbReference type="InterPro" id="IPR051172">
    <property type="entry name" value="Chlamydia_OmcB"/>
</dbReference>
<dbReference type="PANTHER" id="PTHR34819">
    <property type="entry name" value="LARGE CYSTEINE-RICH PERIPLASMIC PROTEIN OMCB"/>
    <property type="match status" value="1"/>
</dbReference>
<dbReference type="EMBL" id="JBHTJR010000049">
    <property type="protein sequence ID" value="MFD0993563.1"/>
    <property type="molecule type" value="Genomic_DNA"/>
</dbReference>
<feature type="domain" description="DUF11" evidence="2">
    <location>
        <begin position="66"/>
        <end position="168"/>
    </location>
</feature>
<accession>A0ABW3JST6</accession>
<evidence type="ECO:0000256" key="1">
    <source>
        <dbReference type="SAM" id="MobiDB-lite"/>
    </source>
</evidence>
<name>A0ABW3JST6_9FLAO</name>
<comment type="caution">
    <text evidence="3">The sequence shown here is derived from an EMBL/GenBank/DDBJ whole genome shotgun (WGS) entry which is preliminary data.</text>
</comment>
<gene>
    <name evidence="3" type="ORF">ACFQ1U_10140</name>
</gene>
<reference evidence="4" key="1">
    <citation type="journal article" date="2019" name="Int. J. Syst. Evol. Microbiol.">
        <title>The Global Catalogue of Microorganisms (GCM) 10K type strain sequencing project: providing services to taxonomists for standard genome sequencing and annotation.</title>
        <authorList>
            <consortium name="The Broad Institute Genomics Platform"/>
            <consortium name="The Broad Institute Genome Sequencing Center for Infectious Disease"/>
            <person name="Wu L."/>
            <person name="Ma J."/>
        </authorList>
    </citation>
    <scope>NUCLEOTIDE SEQUENCE [LARGE SCALE GENOMIC DNA]</scope>
    <source>
        <strain evidence="4">CCUG 60527</strain>
    </source>
</reference>
<dbReference type="PANTHER" id="PTHR34819:SF3">
    <property type="entry name" value="CELL SURFACE PROTEIN"/>
    <property type="match status" value="1"/>
</dbReference>
<sequence length="169" mass="17031">VASGGTLTLQYDVTVNAPSGVAGEYTNIAEVTGSDQYDPNSSPNNDDGDQSENDESSFTVTPQSSDLSLLKEVSNATPNVGDVVLFSITVSNSGPSNATGVSISDVLPVGYGSISNIDNGGVQAGNTITWSGLSVASSGSLVVSFEATVLAPTGVADEYVNSAWITGSD</sequence>
<organism evidence="3 4">
    <name type="scientific">Tenacibaculum geojense</name>
    <dbReference type="NCBI Taxonomy" id="915352"/>
    <lineage>
        <taxon>Bacteria</taxon>
        <taxon>Pseudomonadati</taxon>
        <taxon>Bacteroidota</taxon>
        <taxon>Flavobacteriia</taxon>
        <taxon>Flavobacteriales</taxon>
        <taxon>Flavobacteriaceae</taxon>
        <taxon>Tenacibaculum</taxon>
    </lineage>
</organism>
<feature type="compositionally biased region" description="Low complexity" evidence="1">
    <location>
        <begin position="34"/>
        <end position="45"/>
    </location>
</feature>
<dbReference type="Proteomes" id="UP001597062">
    <property type="component" value="Unassembled WGS sequence"/>
</dbReference>
<dbReference type="NCBIfam" id="TIGR01451">
    <property type="entry name" value="B_ant_repeat"/>
    <property type="match status" value="1"/>
</dbReference>
<dbReference type="Pfam" id="PF01345">
    <property type="entry name" value="DUF11"/>
    <property type="match status" value="1"/>
</dbReference>
<feature type="region of interest" description="Disordered" evidence="1">
    <location>
        <begin position="30"/>
        <end position="64"/>
    </location>
</feature>
<evidence type="ECO:0000259" key="2">
    <source>
        <dbReference type="Pfam" id="PF01345"/>
    </source>
</evidence>
<evidence type="ECO:0000313" key="4">
    <source>
        <dbReference type="Proteomes" id="UP001597062"/>
    </source>
</evidence>
<dbReference type="InterPro" id="IPR001434">
    <property type="entry name" value="OmcB-like_DUF11"/>
</dbReference>
<dbReference type="InterPro" id="IPR047589">
    <property type="entry name" value="DUF11_rpt"/>
</dbReference>